<feature type="transmembrane region" description="Helical" evidence="1">
    <location>
        <begin position="120"/>
        <end position="140"/>
    </location>
</feature>
<comment type="caution">
    <text evidence="2">The sequence shown here is derived from an EMBL/GenBank/DDBJ whole genome shotgun (WGS) entry which is preliminary data.</text>
</comment>
<protein>
    <submittedName>
        <fullName evidence="2">Uncharacterized protein</fullName>
    </submittedName>
</protein>
<reference evidence="2 3" key="1">
    <citation type="submission" date="2019-08" db="EMBL/GenBank/DDBJ databases">
        <title>The genome of the soybean aphid Biotype 1, its phylome, world population structure and adaptation to the North American continent.</title>
        <authorList>
            <person name="Giordano R."/>
            <person name="Donthu R.K."/>
            <person name="Hernandez A.G."/>
            <person name="Wright C.L."/>
            <person name="Zimin A.V."/>
        </authorList>
    </citation>
    <scope>NUCLEOTIDE SEQUENCE [LARGE SCALE GENOMIC DNA]</scope>
    <source>
        <tissue evidence="2">Whole aphids</tissue>
    </source>
</reference>
<evidence type="ECO:0000256" key="1">
    <source>
        <dbReference type="SAM" id="Phobius"/>
    </source>
</evidence>
<evidence type="ECO:0000313" key="3">
    <source>
        <dbReference type="Proteomes" id="UP000475862"/>
    </source>
</evidence>
<evidence type="ECO:0000313" key="2">
    <source>
        <dbReference type="EMBL" id="KAE9527214.1"/>
    </source>
</evidence>
<feature type="transmembrane region" description="Helical" evidence="1">
    <location>
        <begin position="81"/>
        <end position="108"/>
    </location>
</feature>
<feature type="non-terminal residue" evidence="2">
    <location>
        <position position="189"/>
    </location>
</feature>
<dbReference type="EMBL" id="VYZN01000053">
    <property type="protein sequence ID" value="KAE9527214.1"/>
    <property type="molecule type" value="Genomic_DNA"/>
</dbReference>
<sequence>MGRTQRKDELCSFPIYSLWHVLHVYTLNVTIEYNIQCIQGAVIISISDYLERDYSTITFGNRANTGYRNTYKYYCVITLTFLEFTIGIFCFTPFFVSVILVLVCGILVGLPETPMPFLTFWLPVNFILSSATLSLSVIPLSFDDDDDKSTACVPRRKRVAADGHRDGTTPYSDLAGQSKDDIIFAVQSV</sequence>
<dbReference type="AlphaFoldDB" id="A0A6G0T776"/>
<keyword evidence="3" id="KW-1185">Reference proteome</keyword>
<keyword evidence="1" id="KW-1133">Transmembrane helix</keyword>
<dbReference type="Proteomes" id="UP000475862">
    <property type="component" value="Unassembled WGS sequence"/>
</dbReference>
<organism evidence="2 3">
    <name type="scientific">Aphis glycines</name>
    <name type="common">Soybean aphid</name>
    <dbReference type="NCBI Taxonomy" id="307491"/>
    <lineage>
        <taxon>Eukaryota</taxon>
        <taxon>Metazoa</taxon>
        <taxon>Ecdysozoa</taxon>
        <taxon>Arthropoda</taxon>
        <taxon>Hexapoda</taxon>
        <taxon>Insecta</taxon>
        <taxon>Pterygota</taxon>
        <taxon>Neoptera</taxon>
        <taxon>Paraneoptera</taxon>
        <taxon>Hemiptera</taxon>
        <taxon>Sternorrhyncha</taxon>
        <taxon>Aphidomorpha</taxon>
        <taxon>Aphidoidea</taxon>
        <taxon>Aphididae</taxon>
        <taxon>Aphidini</taxon>
        <taxon>Aphis</taxon>
        <taxon>Aphis</taxon>
    </lineage>
</organism>
<gene>
    <name evidence="2" type="ORF">AGLY_012912</name>
</gene>
<proteinExistence type="predicted"/>
<accession>A0A6G0T776</accession>
<keyword evidence="1" id="KW-0472">Membrane</keyword>
<name>A0A6G0T776_APHGL</name>
<keyword evidence="1" id="KW-0812">Transmembrane</keyword>